<name>A0A6A6ZH76_9PLEO</name>
<proteinExistence type="predicted"/>
<accession>A0A6A6ZH76</accession>
<evidence type="ECO:0000313" key="1">
    <source>
        <dbReference type="EMBL" id="KAF2819664.1"/>
    </source>
</evidence>
<protein>
    <submittedName>
        <fullName evidence="1">Uncharacterized protein</fullName>
    </submittedName>
</protein>
<keyword evidence="2" id="KW-1185">Reference proteome</keyword>
<dbReference type="AlphaFoldDB" id="A0A6A6ZH76"/>
<sequence>MPCRTSFGDIAVRAEKLPENTFPSLSCPLEPAIMISKTSAAFLLLRTLNGDVLFRMNRGYQQRVDKRYQY</sequence>
<dbReference type="Proteomes" id="UP000799424">
    <property type="component" value="Unassembled WGS sequence"/>
</dbReference>
<dbReference type="EMBL" id="MU006244">
    <property type="protein sequence ID" value="KAF2819664.1"/>
    <property type="molecule type" value="Genomic_DNA"/>
</dbReference>
<evidence type="ECO:0000313" key="2">
    <source>
        <dbReference type="Proteomes" id="UP000799424"/>
    </source>
</evidence>
<gene>
    <name evidence="1" type="ORF">CC86DRAFT_375130</name>
</gene>
<organism evidence="1 2">
    <name type="scientific">Ophiobolus disseminans</name>
    <dbReference type="NCBI Taxonomy" id="1469910"/>
    <lineage>
        <taxon>Eukaryota</taxon>
        <taxon>Fungi</taxon>
        <taxon>Dikarya</taxon>
        <taxon>Ascomycota</taxon>
        <taxon>Pezizomycotina</taxon>
        <taxon>Dothideomycetes</taxon>
        <taxon>Pleosporomycetidae</taxon>
        <taxon>Pleosporales</taxon>
        <taxon>Pleosporineae</taxon>
        <taxon>Phaeosphaeriaceae</taxon>
        <taxon>Ophiobolus</taxon>
    </lineage>
</organism>
<reference evidence="1" key="1">
    <citation type="journal article" date="2020" name="Stud. Mycol.">
        <title>101 Dothideomycetes genomes: a test case for predicting lifestyles and emergence of pathogens.</title>
        <authorList>
            <person name="Haridas S."/>
            <person name="Albert R."/>
            <person name="Binder M."/>
            <person name="Bloem J."/>
            <person name="Labutti K."/>
            <person name="Salamov A."/>
            <person name="Andreopoulos B."/>
            <person name="Baker S."/>
            <person name="Barry K."/>
            <person name="Bills G."/>
            <person name="Bluhm B."/>
            <person name="Cannon C."/>
            <person name="Castanera R."/>
            <person name="Culley D."/>
            <person name="Daum C."/>
            <person name="Ezra D."/>
            <person name="Gonzalez J."/>
            <person name="Henrissat B."/>
            <person name="Kuo A."/>
            <person name="Liang C."/>
            <person name="Lipzen A."/>
            <person name="Lutzoni F."/>
            <person name="Magnuson J."/>
            <person name="Mondo S."/>
            <person name="Nolan M."/>
            <person name="Ohm R."/>
            <person name="Pangilinan J."/>
            <person name="Park H.-J."/>
            <person name="Ramirez L."/>
            <person name="Alfaro M."/>
            <person name="Sun H."/>
            <person name="Tritt A."/>
            <person name="Yoshinaga Y."/>
            <person name="Zwiers L.-H."/>
            <person name="Turgeon B."/>
            <person name="Goodwin S."/>
            <person name="Spatafora J."/>
            <person name="Crous P."/>
            <person name="Grigoriev I."/>
        </authorList>
    </citation>
    <scope>NUCLEOTIDE SEQUENCE</scope>
    <source>
        <strain evidence="1">CBS 113818</strain>
    </source>
</reference>